<evidence type="ECO:0000313" key="2">
    <source>
        <dbReference type="Proteomes" id="UP000075606"/>
    </source>
</evidence>
<gene>
    <name evidence="1" type="ORF">AWW68_15080</name>
</gene>
<name>A0A150X5I1_9BACT</name>
<evidence type="ECO:0000313" key="1">
    <source>
        <dbReference type="EMBL" id="KYG73985.1"/>
    </source>
</evidence>
<dbReference type="PROSITE" id="PS51257">
    <property type="entry name" value="PROKAR_LIPOPROTEIN"/>
    <property type="match status" value="1"/>
</dbReference>
<organism evidence="1 2">
    <name type="scientific">Roseivirga spongicola</name>
    <dbReference type="NCBI Taxonomy" id="333140"/>
    <lineage>
        <taxon>Bacteria</taxon>
        <taxon>Pseudomonadati</taxon>
        <taxon>Bacteroidota</taxon>
        <taxon>Cytophagia</taxon>
        <taxon>Cytophagales</taxon>
        <taxon>Roseivirgaceae</taxon>
        <taxon>Roseivirga</taxon>
    </lineage>
</organism>
<sequence length="377" mass="43992">MINFNIKDCLIPIIALIIFGCSNENGSSEDDILAFEPVDSLEIELPEEFLQFTSWSTYNREDQQILVEYGLGSNNSLVIHQVDFLSGKYLEPLVIPRQGPNGYNSSDASVYFKNRDSLFVFPATAPHFYLYSRSGELLEKYAYNATDNSKYNVSGYYSNAVFLDEKIFIPTAQFIRFDDPKIFTKSTPVRSFDFSSNQFIDSIPYPSYTKDKSITVDRLSPTIEAINQDSLVINYRFSDSIYFWNPATSTISSLYLSSDKFGKSKLFDRYPDRSQSLEFKLKETDFETVIYHKKRLYRIISYVDENEKSLEAYEILQYNKRKMTLLEYDLETKTKRLYKLPTAKYFTFIDDYLYVGGISLREDGDKTLRTFYKYKLE</sequence>
<dbReference type="AlphaFoldDB" id="A0A150X5I1"/>
<comment type="caution">
    <text evidence="1">The sequence shown here is derived from an EMBL/GenBank/DDBJ whole genome shotgun (WGS) entry which is preliminary data.</text>
</comment>
<dbReference type="EMBL" id="LRPC01000028">
    <property type="protein sequence ID" value="KYG73985.1"/>
    <property type="molecule type" value="Genomic_DNA"/>
</dbReference>
<evidence type="ECO:0008006" key="3">
    <source>
        <dbReference type="Google" id="ProtNLM"/>
    </source>
</evidence>
<proteinExistence type="predicted"/>
<protein>
    <recommendedName>
        <fullName evidence="3">DUF4221 domain-containing protein</fullName>
    </recommendedName>
</protein>
<keyword evidence="2" id="KW-1185">Reference proteome</keyword>
<dbReference type="OrthoDB" id="824112at2"/>
<accession>A0A150X5I1</accession>
<reference evidence="1 2" key="1">
    <citation type="submission" date="2016-01" db="EMBL/GenBank/DDBJ databases">
        <title>Genome sequencing of Roseivirga spongicola UST030701-084.</title>
        <authorList>
            <person name="Selvaratnam C."/>
            <person name="Thevarajoo S."/>
            <person name="Goh K.M."/>
            <person name="Ee R."/>
            <person name="Chan K.-G."/>
            <person name="Chong C.S."/>
        </authorList>
    </citation>
    <scope>NUCLEOTIDE SEQUENCE [LARGE SCALE GENOMIC DNA]</scope>
    <source>
        <strain evidence="1 2">UST030701-084</strain>
    </source>
</reference>
<dbReference type="Proteomes" id="UP000075606">
    <property type="component" value="Unassembled WGS sequence"/>
</dbReference>
<dbReference type="RefSeq" id="WP_068223201.1">
    <property type="nucleotide sequence ID" value="NZ_LRPC01000028.1"/>
</dbReference>